<feature type="transmembrane region" description="Helical" evidence="1">
    <location>
        <begin position="290"/>
        <end position="308"/>
    </location>
</feature>
<dbReference type="InterPro" id="IPR037522">
    <property type="entry name" value="HD_GYP_dom"/>
</dbReference>
<dbReference type="Pfam" id="PF05226">
    <property type="entry name" value="CHASE2"/>
    <property type="match status" value="1"/>
</dbReference>
<keyword evidence="1" id="KW-0812">Transmembrane</keyword>
<reference evidence="3" key="1">
    <citation type="submission" date="2017-02" db="EMBL/GenBank/DDBJ databases">
        <title>Delving into the versatile metabolic prowess of the omnipresent phylum Bacteroidetes.</title>
        <authorList>
            <person name="Nobu M.K."/>
            <person name="Mei R."/>
            <person name="Narihiro T."/>
            <person name="Kuroda K."/>
            <person name="Liu W.-T."/>
        </authorList>
    </citation>
    <scope>NUCLEOTIDE SEQUENCE</scope>
    <source>
        <strain evidence="3">ADurb.Bin417</strain>
    </source>
</reference>
<proteinExistence type="predicted"/>
<dbReference type="InterPro" id="IPR003607">
    <property type="entry name" value="HD/PDEase_dom"/>
</dbReference>
<accession>A0A1V5MED2</accession>
<organism evidence="3">
    <name type="scientific">candidate division TA06 bacterium ADurb.Bin417</name>
    <dbReference type="NCBI Taxonomy" id="1852828"/>
    <lineage>
        <taxon>Bacteria</taxon>
        <taxon>Bacteria division TA06</taxon>
    </lineage>
</organism>
<evidence type="ECO:0000256" key="1">
    <source>
        <dbReference type="SAM" id="Phobius"/>
    </source>
</evidence>
<name>A0A1V5MED2_UNCT6</name>
<dbReference type="PANTHER" id="PTHR45228">
    <property type="entry name" value="CYCLIC DI-GMP PHOSPHODIESTERASE TM_0186-RELATED"/>
    <property type="match status" value="1"/>
</dbReference>
<dbReference type="GO" id="GO:0071111">
    <property type="term" value="F:cyclic-guanylate-specific phosphodiesterase activity"/>
    <property type="evidence" value="ECO:0007669"/>
    <property type="project" value="UniProtKB-EC"/>
</dbReference>
<dbReference type="InterPro" id="IPR007890">
    <property type="entry name" value="CHASE2"/>
</dbReference>
<gene>
    <name evidence="3" type="primary">rpfG_3</name>
    <name evidence="3" type="ORF">BWY73_01049</name>
</gene>
<dbReference type="EMBL" id="MWAK01000162">
    <property type="protein sequence ID" value="OPZ91603.1"/>
    <property type="molecule type" value="Genomic_DNA"/>
</dbReference>
<keyword evidence="1" id="KW-1133">Transmembrane helix</keyword>
<keyword evidence="3" id="KW-0378">Hydrolase</keyword>
<evidence type="ECO:0000313" key="3">
    <source>
        <dbReference type="EMBL" id="OPZ91603.1"/>
    </source>
</evidence>
<dbReference type="CDD" id="cd00077">
    <property type="entry name" value="HDc"/>
    <property type="match status" value="1"/>
</dbReference>
<sequence>MKLFPAGRRLAVFVLAGLCLIFFFDYLGLFDGTDNYSYDLSFRLRGARHPDPRIVIVDIDEETLDALGRWPFPRRNYAAFLESVREADAVGFDVIMDEPSADDSIFNLAIRQQGRVILPVYFDSEAAPHYPLSAFKPHRTGHIHVEPAVDAILRESFHTLYYQQKGIPSFSSALYETMTDKVMRRGSPSAAVKAEPGRNVIFQVDPTRINFRGPPRTYPYLSMGNVILGDYPSSFFRGKAVLLGASAPGLGDVFTTPFSQHRNRMAGVEVHATMLDNLLNGDSLKVAGDWFRRFLGLFLFFPIFTLLAKSSYRKVGLLWVAGCAIIVLGSLLLFTFARYWIKPTAFFISLNFVFVVAHVCRLDEAAGKLSDKYLSIVSLVGARAPTPPRSRTGLTLPSFLSAEGLNSHIQRLFDVEQQYEGKLQKIIDEKTGELSNALDMLHSMSREIVLRLTSAGEYRDSDTGRHLTRIRLYVKDLSEAMGMSHAFIEEITFTSAMHDIGKIGIPDHILLKPGGLTPEEFEIMKTHTLIGEKILAGSRYPTIQLSARLALCHHEKWDGSGYPHGLKGAAIPLEARIVMICDIYDALRSRRPYKPEFDHSTAFKMITEGDRKTSPDQFDPDVLGAFTRIAAAFEEIYDRHRN</sequence>
<dbReference type="SMART" id="SM01080">
    <property type="entry name" value="CHASE2"/>
    <property type="match status" value="1"/>
</dbReference>
<feature type="domain" description="HD-GYP" evidence="2">
    <location>
        <begin position="441"/>
        <end position="642"/>
    </location>
</feature>
<dbReference type="Gene3D" id="1.10.3210.10">
    <property type="entry name" value="Hypothetical protein af1432"/>
    <property type="match status" value="1"/>
</dbReference>
<dbReference type="PROSITE" id="PS51832">
    <property type="entry name" value="HD_GYP"/>
    <property type="match status" value="1"/>
</dbReference>
<dbReference type="AlphaFoldDB" id="A0A1V5MED2"/>
<dbReference type="SUPFAM" id="SSF109604">
    <property type="entry name" value="HD-domain/PDEase-like"/>
    <property type="match status" value="1"/>
</dbReference>
<dbReference type="PANTHER" id="PTHR45228:SF8">
    <property type="entry name" value="TWO-COMPONENT RESPONSE REGULATOR-RELATED"/>
    <property type="match status" value="1"/>
</dbReference>
<evidence type="ECO:0000259" key="2">
    <source>
        <dbReference type="PROSITE" id="PS51832"/>
    </source>
</evidence>
<protein>
    <submittedName>
        <fullName evidence="3">Cyclic di-GMP phosphodiesterase response regulator RpfG</fullName>
        <ecNumber evidence="3">3.1.4.52</ecNumber>
    </submittedName>
</protein>
<dbReference type="EC" id="3.1.4.52" evidence="3"/>
<feature type="transmembrane region" description="Helical" evidence="1">
    <location>
        <begin position="315"/>
        <end position="334"/>
    </location>
</feature>
<keyword evidence="1" id="KW-0472">Membrane</keyword>
<dbReference type="InterPro" id="IPR052020">
    <property type="entry name" value="Cyclic_di-GMP/3'3'-cGAMP_PDE"/>
</dbReference>
<dbReference type="Proteomes" id="UP000485484">
    <property type="component" value="Unassembled WGS sequence"/>
</dbReference>
<dbReference type="Pfam" id="PF13487">
    <property type="entry name" value="HD_5"/>
    <property type="match status" value="1"/>
</dbReference>
<dbReference type="SMART" id="SM00471">
    <property type="entry name" value="HDc"/>
    <property type="match status" value="1"/>
</dbReference>
<comment type="caution">
    <text evidence="3">The sequence shown here is derived from an EMBL/GenBank/DDBJ whole genome shotgun (WGS) entry which is preliminary data.</text>
</comment>